<keyword evidence="3" id="KW-1185">Reference proteome</keyword>
<dbReference type="RefSeq" id="WP_378295000.1">
    <property type="nucleotide sequence ID" value="NZ_JBHULE010000035.1"/>
</dbReference>
<evidence type="ECO:0000313" key="2">
    <source>
        <dbReference type="EMBL" id="MFD2565172.1"/>
    </source>
</evidence>
<evidence type="ECO:0000313" key="3">
    <source>
        <dbReference type="Proteomes" id="UP001597319"/>
    </source>
</evidence>
<keyword evidence="1" id="KW-1133">Transmembrane helix</keyword>
<name>A0ABW5LL94_9FLAO</name>
<dbReference type="EMBL" id="JBHULE010000035">
    <property type="protein sequence ID" value="MFD2565172.1"/>
    <property type="molecule type" value="Genomic_DNA"/>
</dbReference>
<sequence length="123" mass="14223">MPNNTKTYNNKLIASWFITLLLFLGIGGYTNYTQPVSYQESIELVVSEARSKTKTLSFAEAKYPKQRFDHSINLKLLSKHHSSISLIKNRELEKPFSLKIITHKTFLLRSNTYTTEEDPFHLG</sequence>
<reference evidence="3" key="1">
    <citation type="journal article" date="2019" name="Int. J. Syst. Evol. Microbiol.">
        <title>The Global Catalogue of Microorganisms (GCM) 10K type strain sequencing project: providing services to taxonomists for standard genome sequencing and annotation.</title>
        <authorList>
            <consortium name="The Broad Institute Genomics Platform"/>
            <consortium name="The Broad Institute Genome Sequencing Center for Infectious Disease"/>
            <person name="Wu L."/>
            <person name="Ma J."/>
        </authorList>
    </citation>
    <scope>NUCLEOTIDE SEQUENCE [LARGE SCALE GENOMIC DNA]</scope>
    <source>
        <strain evidence="3">KCTC 52274</strain>
    </source>
</reference>
<dbReference type="Proteomes" id="UP001597319">
    <property type="component" value="Unassembled WGS sequence"/>
</dbReference>
<proteinExistence type="predicted"/>
<keyword evidence="1" id="KW-0812">Transmembrane</keyword>
<accession>A0ABW5LL94</accession>
<feature type="transmembrane region" description="Helical" evidence="1">
    <location>
        <begin position="12"/>
        <end position="32"/>
    </location>
</feature>
<gene>
    <name evidence="2" type="ORF">ACFSR1_21010</name>
</gene>
<organism evidence="2 3">
    <name type="scientific">Aquimarina rubra</name>
    <dbReference type="NCBI Taxonomy" id="1920033"/>
    <lineage>
        <taxon>Bacteria</taxon>
        <taxon>Pseudomonadati</taxon>
        <taxon>Bacteroidota</taxon>
        <taxon>Flavobacteriia</taxon>
        <taxon>Flavobacteriales</taxon>
        <taxon>Flavobacteriaceae</taxon>
        <taxon>Aquimarina</taxon>
    </lineage>
</organism>
<keyword evidence="1" id="KW-0472">Membrane</keyword>
<protein>
    <submittedName>
        <fullName evidence="2">Uncharacterized protein</fullName>
    </submittedName>
</protein>
<evidence type="ECO:0000256" key="1">
    <source>
        <dbReference type="SAM" id="Phobius"/>
    </source>
</evidence>
<comment type="caution">
    <text evidence="2">The sequence shown here is derived from an EMBL/GenBank/DDBJ whole genome shotgun (WGS) entry which is preliminary data.</text>
</comment>